<evidence type="ECO:0000313" key="2">
    <source>
        <dbReference type="EMBL" id="CAE7593493.1"/>
    </source>
</evidence>
<sequence length="297" mass="32615">MMPLTPLKKTLSDLNKQIETKASMRGVPLMPEKLDELVQRRDTLLAIQESERQQRIFQSEEADRIIATVREETASGGDKTCNAVAAGTEKTCSAVAEAKDEIVGTMSKGFAMLRELFTARKPRTSSSSKMTDEEKQKVLLDKQEAAKKRKVDADERKAKKAEEKKQKEADRKAKKEEADRLKQAKAKAAQDLKDFFAKQRPAKKAKTGEQGTGEPRVETEAVESREPLSVELNDQNPANSAQPSEDVAEPPAEVKESGEQDIANAENPPAVEEASEGGDALSGRARLFNFVGLSSKS</sequence>
<feature type="region of interest" description="Disordered" evidence="1">
    <location>
        <begin position="121"/>
        <end position="283"/>
    </location>
</feature>
<dbReference type="EMBL" id="CAJNJA010028112">
    <property type="protein sequence ID" value="CAE7593493.1"/>
    <property type="molecule type" value="Genomic_DNA"/>
</dbReference>
<organism evidence="2 3">
    <name type="scientific">Symbiodinium necroappetens</name>
    <dbReference type="NCBI Taxonomy" id="1628268"/>
    <lineage>
        <taxon>Eukaryota</taxon>
        <taxon>Sar</taxon>
        <taxon>Alveolata</taxon>
        <taxon>Dinophyceae</taxon>
        <taxon>Suessiales</taxon>
        <taxon>Symbiodiniaceae</taxon>
        <taxon>Symbiodinium</taxon>
    </lineage>
</organism>
<feature type="compositionally biased region" description="Basic and acidic residues" evidence="1">
    <location>
        <begin position="215"/>
        <end position="228"/>
    </location>
</feature>
<evidence type="ECO:0000256" key="1">
    <source>
        <dbReference type="SAM" id="MobiDB-lite"/>
    </source>
</evidence>
<accession>A0A812V1Z6</accession>
<feature type="compositionally biased region" description="Polar residues" evidence="1">
    <location>
        <begin position="232"/>
        <end position="243"/>
    </location>
</feature>
<reference evidence="2" key="1">
    <citation type="submission" date="2021-02" db="EMBL/GenBank/DDBJ databases">
        <authorList>
            <person name="Dougan E. K."/>
            <person name="Rhodes N."/>
            <person name="Thang M."/>
            <person name="Chan C."/>
        </authorList>
    </citation>
    <scope>NUCLEOTIDE SEQUENCE</scope>
</reference>
<proteinExistence type="predicted"/>
<feature type="compositionally biased region" description="Basic and acidic residues" evidence="1">
    <location>
        <begin position="130"/>
        <end position="197"/>
    </location>
</feature>
<protein>
    <submittedName>
        <fullName evidence="2">Uncharacterized protein</fullName>
    </submittedName>
</protein>
<evidence type="ECO:0000313" key="3">
    <source>
        <dbReference type="Proteomes" id="UP000601435"/>
    </source>
</evidence>
<comment type="caution">
    <text evidence="2">The sequence shown here is derived from an EMBL/GenBank/DDBJ whole genome shotgun (WGS) entry which is preliminary data.</text>
</comment>
<dbReference type="Proteomes" id="UP000601435">
    <property type="component" value="Unassembled WGS sequence"/>
</dbReference>
<name>A0A812V1Z6_9DINO</name>
<keyword evidence="3" id="KW-1185">Reference proteome</keyword>
<feature type="compositionally biased region" description="Low complexity" evidence="1">
    <location>
        <begin position="263"/>
        <end position="272"/>
    </location>
</feature>
<dbReference type="AlphaFoldDB" id="A0A812V1Z6"/>
<gene>
    <name evidence="2" type="ORF">SNEC2469_LOCUS17097</name>
</gene>